<evidence type="ECO:0000313" key="6">
    <source>
        <dbReference type="EMBL" id="MBB6479156.1"/>
    </source>
</evidence>
<dbReference type="SUPFAM" id="SSF52440">
    <property type="entry name" value="PreATP-grasp domain"/>
    <property type="match status" value="1"/>
</dbReference>
<comment type="caution">
    <text evidence="6">The sequence shown here is derived from an EMBL/GenBank/DDBJ whole genome shotgun (WGS) entry which is preliminary data.</text>
</comment>
<dbReference type="Proteomes" id="UP000587760">
    <property type="component" value="Unassembled WGS sequence"/>
</dbReference>
<dbReference type="GO" id="GO:0016874">
    <property type="term" value="F:ligase activity"/>
    <property type="evidence" value="ECO:0007669"/>
    <property type="project" value="UniProtKB-KW"/>
</dbReference>
<keyword evidence="1" id="KW-0436">Ligase</keyword>
<dbReference type="GO" id="GO:0046872">
    <property type="term" value="F:metal ion binding"/>
    <property type="evidence" value="ECO:0007669"/>
    <property type="project" value="InterPro"/>
</dbReference>
<dbReference type="PANTHER" id="PTHR43585">
    <property type="entry name" value="FUMIPYRROLE BIOSYNTHESIS PROTEIN C"/>
    <property type="match status" value="1"/>
</dbReference>
<gene>
    <name evidence="6" type="ORF">HNR50_000789</name>
</gene>
<keyword evidence="2 4" id="KW-0547">Nucleotide-binding</keyword>
<dbReference type="EMBL" id="JACHGJ010000001">
    <property type="protein sequence ID" value="MBB6479156.1"/>
    <property type="molecule type" value="Genomic_DNA"/>
</dbReference>
<dbReference type="InterPro" id="IPR013815">
    <property type="entry name" value="ATP_grasp_subdomain_1"/>
</dbReference>
<proteinExistence type="predicted"/>
<reference evidence="6 7" key="1">
    <citation type="submission" date="2020-08" db="EMBL/GenBank/DDBJ databases">
        <title>Genomic Encyclopedia of Type Strains, Phase IV (KMG-IV): sequencing the most valuable type-strain genomes for metagenomic binning, comparative biology and taxonomic classification.</title>
        <authorList>
            <person name="Goeker M."/>
        </authorList>
    </citation>
    <scope>NUCLEOTIDE SEQUENCE [LARGE SCALE GENOMIC DNA]</scope>
    <source>
        <strain evidence="6 7">DSM 2461</strain>
    </source>
</reference>
<evidence type="ECO:0000256" key="4">
    <source>
        <dbReference type="PROSITE-ProRule" id="PRU00409"/>
    </source>
</evidence>
<sequence length="518" mass="57279">MTIMILGAGVMQAPAIRIAKEMGWTVVCADGNRNAPAASDADRFLHIDLKDLEGLEEAARNLQLAEGLDGVMTAGTDFSASVAWIAERLGLPGLKYRTALNATDKIRMRNCFRENKVPSPRFVELSQEMVYTHETKEMPYPLVVKPVDNMGARGVRKIFTADELEDAVNKAISFSRTGRAIVEEFVAGPEYSIDALVSDGVVTIHGLAERHIYFPPCFIEMGHTMPAVLDDKKKRAIEDTFKKGVAALGIDNGAAKGDIIYSESGPVVGEIAARLSGGYMSGWTFPLASGMESTKGALKIAVGQKPDFYDGSYKKVCAERAFLSIPGTVKSLDKLEQAYNTDYVNDLFLRIDEGDKVNFPVNNVEKCGNFISSHEDRKKAVQSAEQAAARIIVRLDENDISTAAFLYGEKDWPQDAFALNNTYTAAAYEDLTGEIDFSFENVKFPAFQPVPLSDLAYETSRDWQSRSLEEVFREILAITGMEETSRSEDRRAQAYFWRAVIKGSIQGGLWFFDRFCSN</sequence>
<evidence type="ECO:0000256" key="3">
    <source>
        <dbReference type="ARBA" id="ARBA00022840"/>
    </source>
</evidence>
<keyword evidence="7" id="KW-1185">Reference proteome</keyword>
<dbReference type="Gene3D" id="3.40.50.20">
    <property type="match status" value="1"/>
</dbReference>
<dbReference type="PANTHER" id="PTHR43585:SF2">
    <property type="entry name" value="ATP-GRASP ENZYME FSQD"/>
    <property type="match status" value="1"/>
</dbReference>
<dbReference type="Gene3D" id="3.30.470.20">
    <property type="entry name" value="ATP-grasp fold, B domain"/>
    <property type="match status" value="1"/>
</dbReference>
<accession>A0A841R5P5</accession>
<organism evidence="6 7">
    <name type="scientific">Spirochaeta isovalerica</name>
    <dbReference type="NCBI Taxonomy" id="150"/>
    <lineage>
        <taxon>Bacteria</taxon>
        <taxon>Pseudomonadati</taxon>
        <taxon>Spirochaetota</taxon>
        <taxon>Spirochaetia</taxon>
        <taxon>Spirochaetales</taxon>
        <taxon>Spirochaetaceae</taxon>
        <taxon>Spirochaeta</taxon>
    </lineage>
</organism>
<dbReference type="InterPro" id="IPR052032">
    <property type="entry name" value="ATP-dep_AA_Ligase"/>
</dbReference>
<dbReference type="AlphaFoldDB" id="A0A841R5P5"/>
<dbReference type="InterPro" id="IPR040570">
    <property type="entry name" value="LAL_C2"/>
</dbReference>
<dbReference type="InterPro" id="IPR016185">
    <property type="entry name" value="PreATP-grasp_dom_sf"/>
</dbReference>
<dbReference type="Gene3D" id="3.30.1490.20">
    <property type="entry name" value="ATP-grasp fold, A domain"/>
    <property type="match status" value="1"/>
</dbReference>
<evidence type="ECO:0000256" key="2">
    <source>
        <dbReference type="ARBA" id="ARBA00022741"/>
    </source>
</evidence>
<feature type="domain" description="ATP-grasp" evidence="5">
    <location>
        <begin position="109"/>
        <end position="302"/>
    </location>
</feature>
<evidence type="ECO:0000313" key="7">
    <source>
        <dbReference type="Proteomes" id="UP000587760"/>
    </source>
</evidence>
<dbReference type="RefSeq" id="WP_246433758.1">
    <property type="nucleotide sequence ID" value="NZ_JACHGJ010000001.1"/>
</dbReference>
<dbReference type="SUPFAM" id="SSF56059">
    <property type="entry name" value="Glutathione synthetase ATP-binding domain-like"/>
    <property type="match status" value="1"/>
</dbReference>
<dbReference type="PROSITE" id="PS50975">
    <property type="entry name" value="ATP_GRASP"/>
    <property type="match status" value="1"/>
</dbReference>
<dbReference type="Pfam" id="PF13535">
    <property type="entry name" value="ATP-grasp_4"/>
    <property type="match status" value="1"/>
</dbReference>
<protein>
    <submittedName>
        <fullName evidence="6">Biotin carboxylase</fullName>
    </submittedName>
</protein>
<name>A0A841R5P5_9SPIO</name>
<evidence type="ECO:0000259" key="5">
    <source>
        <dbReference type="PROSITE" id="PS50975"/>
    </source>
</evidence>
<dbReference type="InterPro" id="IPR041472">
    <property type="entry name" value="BL00235/CARNS1_N"/>
</dbReference>
<keyword evidence="3 4" id="KW-0067">ATP-binding</keyword>
<evidence type="ECO:0000256" key="1">
    <source>
        <dbReference type="ARBA" id="ARBA00022598"/>
    </source>
</evidence>
<dbReference type="Pfam" id="PF18603">
    <property type="entry name" value="LAL_C2"/>
    <property type="match status" value="1"/>
</dbReference>
<dbReference type="GO" id="GO:0005524">
    <property type="term" value="F:ATP binding"/>
    <property type="evidence" value="ECO:0007669"/>
    <property type="project" value="UniProtKB-UniRule"/>
</dbReference>
<dbReference type="InterPro" id="IPR011761">
    <property type="entry name" value="ATP-grasp"/>
</dbReference>
<dbReference type="Pfam" id="PF18130">
    <property type="entry name" value="ATPgrasp_N"/>
    <property type="match status" value="1"/>
</dbReference>